<dbReference type="InterPro" id="IPR050109">
    <property type="entry name" value="HTH-type_TetR-like_transc_reg"/>
</dbReference>
<feature type="DNA-binding region" description="H-T-H motif" evidence="4">
    <location>
        <begin position="42"/>
        <end position="61"/>
    </location>
</feature>
<evidence type="ECO:0000313" key="7">
    <source>
        <dbReference type="EMBL" id="MBP2066164.1"/>
    </source>
</evidence>
<reference evidence="6" key="1">
    <citation type="submission" date="2014-05" db="EMBL/GenBank/DDBJ databases">
        <authorList>
            <person name="Horn Fabian"/>
        </authorList>
    </citation>
    <scope>NUCLEOTIDE SEQUENCE</scope>
</reference>
<evidence type="ECO:0000256" key="1">
    <source>
        <dbReference type="ARBA" id="ARBA00023015"/>
    </source>
</evidence>
<dbReference type="HOGENOM" id="CLU_069356_25_6_11"/>
<dbReference type="AlphaFoldDB" id="A0A060ZZY8"/>
<dbReference type="SUPFAM" id="SSF48498">
    <property type="entry name" value="Tetracyclin repressor-like, C-terminal domain"/>
    <property type="match status" value="1"/>
</dbReference>
<reference evidence="7 8" key="2">
    <citation type="submission" date="2021-03" db="EMBL/GenBank/DDBJ databases">
        <title>Genomic Encyclopedia of Type Strains, Phase IV (KMG-IV): sequencing the most valuable type-strain genomes for metagenomic binning, comparative biology and taxonomic classification.</title>
        <authorList>
            <person name="Goeker M."/>
        </authorList>
    </citation>
    <scope>NUCLEOTIDE SEQUENCE [LARGE SCALE GENOMIC DNA]</scope>
    <source>
        <strain evidence="7 8">DSM 41954</strain>
    </source>
</reference>
<protein>
    <submittedName>
        <fullName evidence="7">AcrR family transcriptional regulator</fullName>
    </submittedName>
    <submittedName>
        <fullName evidence="6">Regulatory protein TetR</fullName>
    </submittedName>
</protein>
<dbReference type="PRINTS" id="PR00455">
    <property type="entry name" value="HTHTETR"/>
</dbReference>
<dbReference type="Proteomes" id="UP000756710">
    <property type="component" value="Unassembled WGS sequence"/>
</dbReference>
<dbReference type="Pfam" id="PF16859">
    <property type="entry name" value="TetR_C_11"/>
    <property type="match status" value="1"/>
</dbReference>
<dbReference type="InterPro" id="IPR036271">
    <property type="entry name" value="Tet_transcr_reg_TetR-rel_C_sf"/>
</dbReference>
<keyword evidence="1" id="KW-0805">Transcription regulation</keyword>
<keyword evidence="2 4" id="KW-0238">DNA-binding</keyword>
<evidence type="ECO:0000313" key="8">
    <source>
        <dbReference type="Proteomes" id="UP000756710"/>
    </source>
</evidence>
<dbReference type="Gene3D" id="1.10.357.10">
    <property type="entry name" value="Tetracycline Repressor, domain 2"/>
    <property type="match status" value="1"/>
</dbReference>
<evidence type="ECO:0000259" key="5">
    <source>
        <dbReference type="PROSITE" id="PS50977"/>
    </source>
</evidence>
<dbReference type="EMBL" id="JAGGLR010000023">
    <property type="protein sequence ID" value="MBP2066164.1"/>
    <property type="molecule type" value="Genomic_DNA"/>
</dbReference>
<dbReference type="RefSeq" id="WP_052701670.1">
    <property type="nucleotide sequence ID" value="NZ_BAABDR010000086.1"/>
</dbReference>
<dbReference type="SUPFAM" id="SSF46689">
    <property type="entry name" value="Homeodomain-like"/>
    <property type="match status" value="1"/>
</dbReference>
<dbReference type="PANTHER" id="PTHR30055">
    <property type="entry name" value="HTH-TYPE TRANSCRIPTIONAL REGULATOR RUTR"/>
    <property type="match status" value="1"/>
</dbReference>
<dbReference type="InterPro" id="IPR023772">
    <property type="entry name" value="DNA-bd_HTH_TetR-type_CS"/>
</dbReference>
<feature type="domain" description="HTH tetR-type" evidence="5">
    <location>
        <begin position="19"/>
        <end position="79"/>
    </location>
</feature>
<name>A0A060ZZY8_9ACTN</name>
<keyword evidence="8" id="KW-1185">Reference proteome</keyword>
<dbReference type="PANTHER" id="PTHR30055:SF148">
    <property type="entry name" value="TETR-FAMILY TRANSCRIPTIONAL REGULATOR"/>
    <property type="match status" value="1"/>
</dbReference>
<dbReference type="EMBL" id="LK022848">
    <property type="protein sequence ID" value="CDR13158.1"/>
    <property type="molecule type" value="Genomic_DNA"/>
</dbReference>
<dbReference type="GO" id="GO:0003700">
    <property type="term" value="F:DNA-binding transcription factor activity"/>
    <property type="evidence" value="ECO:0007669"/>
    <property type="project" value="TreeGrafter"/>
</dbReference>
<dbReference type="InterPro" id="IPR001647">
    <property type="entry name" value="HTH_TetR"/>
</dbReference>
<dbReference type="Pfam" id="PF00440">
    <property type="entry name" value="TetR_N"/>
    <property type="match status" value="1"/>
</dbReference>
<keyword evidence="3" id="KW-0804">Transcription</keyword>
<dbReference type="PROSITE" id="PS01081">
    <property type="entry name" value="HTH_TETR_1"/>
    <property type="match status" value="1"/>
</dbReference>
<evidence type="ECO:0000313" key="6">
    <source>
        <dbReference type="EMBL" id="CDR13158.1"/>
    </source>
</evidence>
<dbReference type="Gene3D" id="1.10.10.60">
    <property type="entry name" value="Homeodomain-like"/>
    <property type="match status" value="1"/>
</dbReference>
<organism evidence="6">
    <name type="scientific">Streptomyces iranensis</name>
    <dbReference type="NCBI Taxonomy" id="576784"/>
    <lineage>
        <taxon>Bacteria</taxon>
        <taxon>Bacillati</taxon>
        <taxon>Actinomycetota</taxon>
        <taxon>Actinomycetes</taxon>
        <taxon>Kitasatosporales</taxon>
        <taxon>Streptomycetaceae</taxon>
        <taxon>Streptomyces</taxon>
        <taxon>Streptomyces violaceusniger group</taxon>
    </lineage>
</organism>
<dbReference type="InterPro" id="IPR009057">
    <property type="entry name" value="Homeodomain-like_sf"/>
</dbReference>
<dbReference type="GO" id="GO:0000976">
    <property type="term" value="F:transcription cis-regulatory region binding"/>
    <property type="evidence" value="ECO:0007669"/>
    <property type="project" value="TreeGrafter"/>
</dbReference>
<dbReference type="PROSITE" id="PS50977">
    <property type="entry name" value="HTH_TETR_2"/>
    <property type="match status" value="1"/>
</dbReference>
<sequence>MTRARAAGGSRRRPGRPRLDADEQILSAALALLAEEGFQRLTIAAVADRAGVSKPAIYRRWSGKAEVVAAAIANSHRDRPDPVGDLRQDLAAELHDVRITYERTVPIAMVGTLLAEERHHPELIAAWRRWVVEPRRERIAAIITRAVDDGELSPETDAPLMASMLIGAFYGGYTQNLAMDDGWEWRVVTTLLDGARPHASTPSPEAVDGVSSA</sequence>
<dbReference type="InterPro" id="IPR011075">
    <property type="entry name" value="TetR_C"/>
</dbReference>
<evidence type="ECO:0000256" key="4">
    <source>
        <dbReference type="PROSITE-ProRule" id="PRU00335"/>
    </source>
</evidence>
<proteinExistence type="predicted"/>
<gene>
    <name evidence="7" type="ORF">J2Z30_007212</name>
    <name evidence="6" type="ORF">SIRAN7911</name>
</gene>
<evidence type="ECO:0000256" key="3">
    <source>
        <dbReference type="ARBA" id="ARBA00023163"/>
    </source>
</evidence>
<accession>A0A060ZZY8</accession>
<evidence type="ECO:0000256" key="2">
    <source>
        <dbReference type="ARBA" id="ARBA00023125"/>
    </source>
</evidence>